<comment type="caution">
    <text evidence="2">The sequence shown here is derived from an EMBL/GenBank/DDBJ whole genome shotgun (WGS) entry which is preliminary data.</text>
</comment>
<dbReference type="SMART" id="SM01012">
    <property type="entry name" value="ANTAR"/>
    <property type="match status" value="1"/>
</dbReference>
<organism evidence="2 3">
    <name type="scientific">Saccharothrix ecbatanensis</name>
    <dbReference type="NCBI Taxonomy" id="1105145"/>
    <lineage>
        <taxon>Bacteria</taxon>
        <taxon>Bacillati</taxon>
        <taxon>Actinomycetota</taxon>
        <taxon>Actinomycetes</taxon>
        <taxon>Pseudonocardiales</taxon>
        <taxon>Pseudonocardiaceae</taxon>
        <taxon>Saccharothrix</taxon>
    </lineage>
</organism>
<dbReference type="Proteomes" id="UP000552097">
    <property type="component" value="Unassembled WGS sequence"/>
</dbReference>
<dbReference type="Pfam" id="PF03861">
    <property type="entry name" value="ANTAR"/>
    <property type="match status" value="1"/>
</dbReference>
<evidence type="ECO:0000313" key="2">
    <source>
        <dbReference type="EMBL" id="MBB5804334.1"/>
    </source>
</evidence>
<dbReference type="SUPFAM" id="SSF52172">
    <property type="entry name" value="CheY-like"/>
    <property type="match status" value="1"/>
</dbReference>
<proteinExistence type="predicted"/>
<dbReference type="RefSeq" id="WP_184922147.1">
    <property type="nucleotide sequence ID" value="NZ_JACHMO010000001.1"/>
</dbReference>
<evidence type="ECO:0000259" key="1">
    <source>
        <dbReference type="PROSITE" id="PS50921"/>
    </source>
</evidence>
<dbReference type="GO" id="GO:0003723">
    <property type="term" value="F:RNA binding"/>
    <property type="evidence" value="ECO:0007669"/>
    <property type="project" value="InterPro"/>
</dbReference>
<protein>
    <recommendedName>
        <fullName evidence="1">ANTAR domain-containing protein</fullName>
    </recommendedName>
</protein>
<dbReference type="InterPro" id="IPR005561">
    <property type="entry name" value="ANTAR"/>
</dbReference>
<feature type="domain" description="ANTAR" evidence="1">
    <location>
        <begin position="15"/>
        <end position="76"/>
    </location>
</feature>
<dbReference type="Gene3D" id="1.10.10.10">
    <property type="entry name" value="Winged helix-like DNA-binding domain superfamily/Winged helix DNA-binding domain"/>
    <property type="match status" value="1"/>
</dbReference>
<dbReference type="InterPro" id="IPR011006">
    <property type="entry name" value="CheY-like_superfamily"/>
</dbReference>
<keyword evidence="3" id="KW-1185">Reference proteome</keyword>
<gene>
    <name evidence="2" type="ORF">F4560_004102</name>
</gene>
<evidence type="ECO:0000313" key="3">
    <source>
        <dbReference type="Proteomes" id="UP000552097"/>
    </source>
</evidence>
<dbReference type="AlphaFoldDB" id="A0A7W9HL93"/>
<dbReference type="PROSITE" id="PS50921">
    <property type="entry name" value="ANTAR"/>
    <property type="match status" value="1"/>
</dbReference>
<dbReference type="EMBL" id="JACHMO010000001">
    <property type="protein sequence ID" value="MBB5804334.1"/>
    <property type="molecule type" value="Genomic_DNA"/>
</dbReference>
<name>A0A7W9HL93_9PSEU</name>
<accession>A0A7W9HL93</accession>
<dbReference type="InterPro" id="IPR036388">
    <property type="entry name" value="WH-like_DNA-bd_sf"/>
</dbReference>
<sequence length="189" mass="20073">MVGDNGRDDSLTARIAGLEAEIAGLRKAVQTRTVIGQATGLIAAVQGCTPQEGFQLLVRMSQHHNVKLHTIALKLLDLAAELGPHHAVRAVHSTAEPAEPSEPAEPIGAVQTAAPAEPVGTEPRRADEWPGVEVVHAARRLVAAYDAAQHSGDDRPEVRRQLADQVALAGRQLAEKLTEVGWLTPEPAE</sequence>
<reference evidence="2 3" key="1">
    <citation type="submission" date="2020-08" db="EMBL/GenBank/DDBJ databases">
        <title>Sequencing the genomes of 1000 actinobacteria strains.</title>
        <authorList>
            <person name="Klenk H.-P."/>
        </authorList>
    </citation>
    <scope>NUCLEOTIDE SEQUENCE [LARGE SCALE GENOMIC DNA]</scope>
    <source>
        <strain evidence="2 3">DSM 45486</strain>
    </source>
</reference>